<evidence type="ECO:0000313" key="4">
    <source>
        <dbReference type="Proteomes" id="UP000585681"/>
    </source>
</evidence>
<feature type="region of interest" description="Disordered" evidence="1">
    <location>
        <begin position="92"/>
        <end position="144"/>
    </location>
</feature>
<sequence length="144" mass="15581">MKFRKTLAVPAIALLMSTAALAQTTPDPVVEGIVSDLSGSGYSGIEIRRSATRYRAEATGAAGKLERTYSIDGTLMKEELKAGGKEIERTFDAQGNVVKEEIDDYDDESLEDEDEGEDENEAEDDDSNDDDSDSDSDDDEGDDS</sequence>
<feature type="chain" id="PRO_5033048619" evidence="2">
    <location>
        <begin position="23"/>
        <end position="144"/>
    </location>
</feature>
<organism evidence="3 4">
    <name type="scientific">Actibacterium naphthalenivorans</name>
    <dbReference type="NCBI Taxonomy" id="1614693"/>
    <lineage>
        <taxon>Bacteria</taxon>
        <taxon>Pseudomonadati</taxon>
        <taxon>Pseudomonadota</taxon>
        <taxon>Alphaproteobacteria</taxon>
        <taxon>Rhodobacterales</taxon>
        <taxon>Roseobacteraceae</taxon>
        <taxon>Actibacterium</taxon>
    </lineage>
</organism>
<accession>A0A840C748</accession>
<comment type="caution">
    <text evidence="3">The sequence shown here is derived from an EMBL/GenBank/DDBJ whole genome shotgun (WGS) entry which is preliminary data.</text>
</comment>
<evidence type="ECO:0000256" key="1">
    <source>
        <dbReference type="SAM" id="MobiDB-lite"/>
    </source>
</evidence>
<keyword evidence="4" id="KW-1185">Reference proteome</keyword>
<name>A0A840C748_9RHOB</name>
<keyword evidence="2" id="KW-0732">Signal</keyword>
<feature type="compositionally biased region" description="Acidic residues" evidence="1">
    <location>
        <begin position="101"/>
        <end position="144"/>
    </location>
</feature>
<dbReference type="Proteomes" id="UP000585681">
    <property type="component" value="Unassembled WGS sequence"/>
</dbReference>
<dbReference type="AlphaFoldDB" id="A0A840C748"/>
<proteinExistence type="predicted"/>
<gene>
    <name evidence="3" type="ORF">GGR17_000691</name>
</gene>
<reference evidence="3" key="1">
    <citation type="submission" date="2020-08" db="EMBL/GenBank/DDBJ databases">
        <title>Genomic Encyclopedia of Type Strains, Phase IV (KMG-IV): sequencing the most valuable type-strain genomes for metagenomic binning, comparative biology and taxonomic classification.</title>
        <authorList>
            <person name="Goeker M."/>
        </authorList>
    </citation>
    <scope>NUCLEOTIDE SEQUENCE [LARGE SCALE GENOMIC DNA]</scope>
    <source>
        <strain evidence="3">DSM 105040</strain>
    </source>
</reference>
<evidence type="ECO:0000256" key="2">
    <source>
        <dbReference type="SAM" id="SignalP"/>
    </source>
</evidence>
<dbReference type="EMBL" id="JACIEQ010000001">
    <property type="protein sequence ID" value="MBB4020900.1"/>
    <property type="molecule type" value="Genomic_DNA"/>
</dbReference>
<protein>
    <submittedName>
        <fullName evidence="3">Phosphopantothenoylcysteine synthetase/decarboxylase</fullName>
    </submittedName>
</protein>
<feature type="signal peptide" evidence="2">
    <location>
        <begin position="1"/>
        <end position="22"/>
    </location>
</feature>
<dbReference type="RefSeq" id="WP_054538078.1">
    <property type="nucleotide sequence ID" value="NZ_JACIEQ010000001.1"/>
</dbReference>
<evidence type="ECO:0000313" key="3">
    <source>
        <dbReference type="EMBL" id="MBB4020900.1"/>
    </source>
</evidence>